<comment type="similarity">
    <text evidence="2">Belongs to the phospholipase D family.</text>
</comment>
<dbReference type="RefSeq" id="WP_009205384.1">
    <property type="nucleotide sequence ID" value="NC_022357.1"/>
</dbReference>
<evidence type="ECO:0000259" key="8">
    <source>
        <dbReference type="PROSITE" id="PS50035"/>
    </source>
</evidence>
<dbReference type="eggNOG" id="COG1502">
    <property type="taxonomic scope" value="Bacteria"/>
</dbReference>
<dbReference type="Pfam" id="PF13091">
    <property type="entry name" value="PLDc_2"/>
    <property type="match status" value="1"/>
</dbReference>
<dbReference type="GO" id="GO:0016042">
    <property type="term" value="P:lipid catabolic process"/>
    <property type="evidence" value="ECO:0007669"/>
    <property type="project" value="UniProtKB-KW"/>
</dbReference>
<keyword evidence="9" id="KW-0540">Nuclease</keyword>
<dbReference type="KEGG" id="sdr:SCD_n02379"/>
<name>S6B6R0_SULDS</name>
<dbReference type="InterPro" id="IPR001736">
    <property type="entry name" value="PLipase_D/transphosphatidylase"/>
</dbReference>
<dbReference type="InterPro" id="IPR025202">
    <property type="entry name" value="PLD-like_dom"/>
</dbReference>
<feature type="chain" id="PRO_5004546600" description="phospholipase D" evidence="7">
    <location>
        <begin position="25"/>
        <end position="193"/>
    </location>
</feature>
<dbReference type="PROSITE" id="PS50035">
    <property type="entry name" value="PLD"/>
    <property type="match status" value="1"/>
</dbReference>
<keyword evidence="9" id="KW-0255">Endonuclease</keyword>
<dbReference type="CDD" id="cd09170">
    <property type="entry name" value="PLDc_Nuc"/>
    <property type="match status" value="1"/>
</dbReference>
<sequence length="193" mass="21199">MKKSSLRILPLLSLALLFTTSAPAFEQAQDIRSHAAAVSGTVQVLFTPEDDATGQIVQAIEHAQRQVLVQTFSFTSREISEALISAKQRGVDVRVVTDADQIRRMERSKVPTVAAGGVPVFVDSLHDSAHNKVMVIDAGSANPVVITGSFNFTHAAQFKNAENLLIFRGNRELTAAYLENWLRHREHSQPLVK</sequence>
<dbReference type="InterPro" id="IPR051406">
    <property type="entry name" value="PLD_domain"/>
</dbReference>
<evidence type="ECO:0000256" key="7">
    <source>
        <dbReference type="SAM" id="SignalP"/>
    </source>
</evidence>
<keyword evidence="7" id="KW-0732">Signal</keyword>
<protein>
    <recommendedName>
        <fullName evidence="3">phospholipase D</fullName>
        <ecNumber evidence="3">3.1.4.4</ecNumber>
    </recommendedName>
</protein>
<reference evidence="9 10" key="1">
    <citation type="journal article" date="2012" name="Appl. Environ. Microbiol.">
        <title>Draft genome sequence of a psychrotolerant sulfur-oxidizing bacterium, Sulfuricella denitrificans skB26, and proteomic insights into cold adaptation.</title>
        <authorList>
            <person name="Watanabe T."/>
            <person name="Kojima H."/>
            <person name="Fukui M."/>
        </authorList>
    </citation>
    <scope>NUCLEOTIDE SEQUENCE [LARGE SCALE GENOMIC DNA]</scope>
    <source>
        <strain evidence="10">skB26</strain>
    </source>
</reference>
<evidence type="ECO:0000313" key="9">
    <source>
        <dbReference type="EMBL" id="BAN36187.1"/>
    </source>
</evidence>
<evidence type="ECO:0000256" key="5">
    <source>
        <dbReference type="ARBA" id="ARBA00022963"/>
    </source>
</evidence>
<dbReference type="HOGENOM" id="CLU_080814_3_1_4"/>
<dbReference type="PANTHER" id="PTHR43856:SF1">
    <property type="entry name" value="MITOCHONDRIAL CARDIOLIPIN HYDROLASE"/>
    <property type="match status" value="1"/>
</dbReference>
<dbReference type="PANTHER" id="PTHR43856">
    <property type="entry name" value="CARDIOLIPIN HYDROLASE"/>
    <property type="match status" value="1"/>
</dbReference>
<keyword evidence="6" id="KW-0443">Lipid metabolism</keyword>
<evidence type="ECO:0000256" key="4">
    <source>
        <dbReference type="ARBA" id="ARBA00022801"/>
    </source>
</evidence>
<evidence type="ECO:0000313" key="10">
    <source>
        <dbReference type="Proteomes" id="UP000015559"/>
    </source>
</evidence>
<keyword evidence="10" id="KW-1185">Reference proteome</keyword>
<evidence type="ECO:0000256" key="6">
    <source>
        <dbReference type="ARBA" id="ARBA00023098"/>
    </source>
</evidence>
<organism evidence="9 10">
    <name type="scientific">Sulfuricella denitrificans (strain DSM 22764 / NBRC 105220 / skB26)</name>
    <dbReference type="NCBI Taxonomy" id="1163617"/>
    <lineage>
        <taxon>Bacteria</taxon>
        <taxon>Pseudomonadati</taxon>
        <taxon>Pseudomonadota</taxon>
        <taxon>Betaproteobacteria</taxon>
        <taxon>Nitrosomonadales</taxon>
        <taxon>Sulfuricellaceae</taxon>
        <taxon>Sulfuricella</taxon>
    </lineage>
</organism>
<gene>
    <name evidence="9" type="ORF">SCD_n02379</name>
</gene>
<dbReference type="GO" id="GO:0004630">
    <property type="term" value="F:phospholipase D activity"/>
    <property type="evidence" value="ECO:0007669"/>
    <property type="project" value="UniProtKB-EC"/>
</dbReference>
<dbReference type="OrthoDB" id="5294698at2"/>
<feature type="signal peptide" evidence="7">
    <location>
        <begin position="1"/>
        <end position="24"/>
    </location>
</feature>
<dbReference type="SUPFAM" id="SSF56024">
    <property type="entry name" value="Phospholipase D/nuclease"/>
    <property type="match status" value="1"/>
</dbReference>
<dbReference type="EMBL" id="AP013066">
    <property type="protein sequence ID" value="BAN36187.1"/>
    <property type="molecule type" value="Genomic_DNA"/>
</dbReference>
<proteinExistence type="inferred from homology"/>
<dbReference type="GO" id="GO:0016891">
    <property type="term" value="F:RNA endonuclease activity producing 5'-phosphomonoesters, hydrolytic mechanism"/>
    <property type="evidence" value="ECO:0007669"/>
    <property type="project" value="TreeGrafter"/>
</dbReference>
<accession>S6B6R0</accession>
<evidence type="ECO:0000256" key="2">
    <source>
        <dbReference type="ARBA" id="ARBA00008664"/>
    </source>
</evidence>
<dbReference type="AlphaFoldDB" id="S6B6R0"/>
<evidence type="ECO:0000256" key="1">
    <source>
        <dbReference type="ARBA" id="ARBA00000798"/>
    </source>
</evidence>
<evidence type="ECO:0000256" key="3">
    <source>
        <dbReference type="ARBA" id="ARBA00012027"/>
    </source>
</evidence>
<comment type="catalytic activity">
    <reaction evidence="1">
        <text>a 1,2-diacyl-sn-glycero-3-phosphocholine + H2O = a 1,2-diacyl-sn-glycero-3-phosphate + choline + H(+)</text>
        <dbReference type="Rhea" id="RHEA:14445"/>
        <dbReference type="ChEBI" id="CHEBI:15354"/>
        <dbReference type="ChEBI" id="CHEBI:15377"/>
        <dbReference type="ChEBI" id="CHEBI:15378"/>
        <dbReference type="ChEBI" id="CHEBI:57643"/>
        <dbReference type="ChEBI" id="CHEBI:58608"/>
        <dbReference type="EC" id="3.1.4.4"/>
    </reaction>
</comment>
<keyword evidence="4" id="KW-0378">Hydrolase</keyword>
<feature type="domain" description="PLD phosphodiesterase" evidence="8">
    <location>
        <begin position="125"/>
        <end position="156"/>
    </location>
</feature>
<dbReference type="STRING" id="1163617.SCD_n02379"/>
<dbReference type="Gene3D" id="3.30.870.10">
    <property type="entry name" value="Endonuclease Chain A"/>
    <property type="match status" value="1"/>
</dbReference>
<dbReference type="Proteomes" id="UP000015559">
    <property type="component" value="Chromosome"/>
</dbReference>
<keyword evidence="5" id="KW-0442">Lipid degradation</keyword>
<dbReference type="GO" id="GO:0006793">
    <property type="term" value="P:phosphorus metabolic process"/>
    <property type="evidence" value="ECO:0007669"/>
    <property type="project" value="UniProtKB-ARBA"/>
</dbReference>
<dbReference type="EC" id="3.1.4.4" evidence="3"/>